<evidence type="ECO:0000313" key="3">
    <source>
        <dbReference type="Proteomes" id="UP001497453"/>
    </source>
</evidence>
<reference evidence="3" key="1">
    <citation type="submission" date="2024-04" db="EMBL/GenBank/DDBJ databases">
        <authorList>
            <person name="Shaw F."/>
            <person name="Minotto A."/>
        </authorList>
    </citation>
    <scope>NUCLEOTIDE SEQUENCE [LARGE SCALE GENOMIC DNA]</scope>
</reference>
<sequence length="133" mass="14260">MPLFKSKTKHADDARLAEERDNAGNNNQTQTSNNNKDLGNNNYDAGNQQGRGQSFGSNNPSQGQRETGPEAKIGSSALREHGLLREREAEVLHAQSQELAEAERLEQSALEHRERAVAVGADPANKALGGGSA</sequence>
<dbReference type="EMBL" id="OZ037947">
    <property type="protein sequence ID" value="CAL1708097.1"/>
    <property type="molecule type" value="Genomic_DNA"/>
</dbReference>
<evidence type="ECO:0000256" key="1">
    <source>
        <dbReference type="SAM" id="MobiDB-lite"/>
    </source>
</evidence>
<name>A0ABP1DLR8_9APHY</name>
<feature type="compositionally biased region" description="Polar residues" evidence="1">
    <location>
        <begin position="43"/>
        <end position="65"/>
    </location>
</feature>
<protein>
    <submittedName>
        <fullName evidence="2">Uncharacterized protein</fullName>
    </submittedName>
</protein>
<keyword evidence="3" id="KW-1185">Reference proteome</keyword>
<organism evidence="2 3">
    <name type="scientific">Somion occarium</name>
    <dbReference type="NCBI Taxonomy" id="3059160"/>
    <lineage>
        <taxon>Eukaryota</taxon>
        <taxon>Fungi</taxon>
        <taxon>Dikarya</taxon>
        <taxon>Basidiomycota</taxon>
        <taxon>Agaricomycotina</taxon>
        <taxon>Agaricomycetes</taxon>
        <taxon>Polyporales</taxon>
        <taxon>Cerrenaceae</taxon>
        <taxon>Somion</taxon>
    </lineage>
</organism>
<feature type="compositionally biased region" description="Basic and acidic residues" evidence="1">
    <location>
        <begin position="9"/>
        <end position="22"/>
    </location>
</feature>
<gene>
    <name evidence="2" type="ORF">GFSPODELE1_LOCUS6693</name>
</gene>
<evidence type="ECO:0000313" key="2">
    <source>
        <dbReference type="EMBL" id="CAL1708097.1"/>
    </source>
</evidence>
<feature type="compositionally biased region" description="Low complexity" evidence="1">
    <location>
        <begin position="25"/>
        <end position="42"/>
    </location>
</feature>
<dbReference type="Proteomes" id="UP001497453">
    <property type="component" value="Chromosome 4"/>
</dbReference>
<proteinExistence type="predicted"/>
<accession>A0ABP1DLR8</accession>
<feature type="region of interest" description="Disordered" evidence="1">
    <location>
        <begin position="1"/>
        <end position="84"/>
    </location>
</feature>